<protein>
    <submittedName>
        <fullName evidence="2">Uncharacterized protein</fullName>
    </submittedName>
</protein>
<keyword evidence="1" id="KW-1133">Transmembrane helix</keyword>
<sequence length="257" mass="28900">MPSWARMHRARIFTSFASAMVDRAFAITCWISLLHLIPSTGQLHVLQYLTMTTLVVMEGVNGCNSFYKFLTTHLVSPPHTEDIDFSNSPINVVQLRKTKQTFEFVGMALFILPFTRYLGLALVALALPMEYELGREQTRKRVLYYAETGKSFDHQTLKGWMQMKSLASKLIVGVSRRDAMDMVMNACAANTVDEVIVEAPTKVDLLFLEKKGIDFVITSPGQSNVVTDEVVIANRVLILGEHGHLRRVQAKPAVHKD</sequence>
<feature type="transmembrane region" description="Helical" evidence="1">
    <location>
        <begin position="104"/>
        <end position="127"/>
    </location>
</feature>
<reference evidence="2" key="1">
    <citation type="submission" date="2021-01" db="EMBL/GenBank/DDBJ databases">
        <authorList>
            <person name="Corre E."/>
            <person name="Pelletier E."/>
            <person name="Niang G."/>
            <person name="Scheremetjew M."/>
            <person name="Finn R."/>
            <person name="Kale V."/>
            <person name="Holt S."/>
            <person name="Cochrane G."/>
            <person name="Meng A."/>
            <person name="Brown T."/>
            <person name="Cohen L."/>
        </authorList>
    </citation>
    <scope>NUCLEOTIDE SEQUENCE</scope>
    <source>
        <strain evidence="2">CCMP127</strain>
    </source>
</reference>
<evidence type="ECO:0000256" key="1">
    <source>
        <dbReference type="SAM" id="Phobius"/>
    </source>
</evidence>
<dbReference type="EMBL" id="HBIM01003502">
    <property type="protein sequence ID" value="CAE0404937.1"/>
    <property type="molecule type" value="Transcribed_RNA"/>
</dbReference>
<keyword evidence="1" id="KW-0472">Membrane</keyword>
<gene>
    <name evidence="2" type="ORF">ACOF00016_LOCUS3021</name>
</gene>
<keyword evidence="1" id="KW-0812">Transmembrane</keyword>
<proteinExistence type="predicted"/>
<name>A0A7S3P4Q0_9STRA</name>
<evidence type="ECO:0000313" key="2">
    <source>
        <dbReference type="EMBL" id="CAE0404937.1"/>
    </source>
</evidence>
<organism evidence="2">
    <name type="scientific">Amphora coffeiformis</name>
    <dbReference type="NCBI Taxonomy" id="265554"/>
    <lineage>
        <taxon>Eukaryota</taxon>
        <taxon>Sar</taxon>
        <taxon>Stramenopiles</taxon>
        <taxon>Ochrophyta</taxon>
        <taxon>Bacillariophyta</taxon>
        <taxon>Bacillariophyceae</taxon>
        <taxon>Bacillariophycidae</taxon>
        <taxon>Thalassiophysales</taxon>
        <taxon>Catenulaceae</taxon>
        <taxon>Amphora</taxon>
    </lineage>
</organism>
<accession>A0A7S3P4Q0</accession>
<dbReference type="AlphaFoldDB" id="A0A7S3P4Q0"/>